<dbReference type="InterPro" id="IPR011008">
    <property type="entry name" value="Dimeric_a/b-barrel"/>
</dbReference>
<gene>
    <name evidence="2" type="ORF">D4741_01765</name>
</gene>
<dbReference type="RefSeq" id="WP_119851814.1">
    <property type="nucleotide sequence ID" value="NZ_QYSE01000001.1"/>
</dbReference>
<dbReference type="EMBL" id="QYSE01000001">
    <property type="protein sequence ID" value="RJF36831.1"/>
    <property type="molecule type" value="Genomic_DNA"/>
</dbReference>
<evidence type="ECO:0000313" key="3">
    <source>
        <dbReference type="Proteomes" id="UP000265938"/>
    </source>
</evidence>
<dbReference type="SUPFAM" id="SSF54909">
    <property type="entry name" value="Dimeric alpha+beta barrel"/>
    <property type="match status" value="1"/>
</dbReference>
<dbReference type="NCBIfam" id="TIGR02118">
    <property type="entry name" value="EthD family reductase"/>
    <property type="match status" value="1"/>
</dbReference>
<evidence type="ECO:0000313" key="2">
    <source>
        <dbReference type="EMBL" id="RJF36831.1"/>
    </source>
</evidence>
<proteinExistence type="predicted"/>
<comment type="caution">
    <text evidence="2">The sequence shown here is derived from an EMBL/GenBank/DDBJ whole genome shotgun (WGS) entry which is preliminary data.</text>
</comment>
<organism evidence="2 3">
    <name type="scientific">Pseudoalteromonas gelatinilytica</name>
    <dbReference type="NCBI Taxonomy" id="1703256"/>
    <lineage>
        <taxon>Bacteria</taxon>
        <taxon>Pseudomonadati</taxon>
        <taxon>Pseudomonadota</taxon>
        <taxon>Gammaproteobacteria</taxon>
        <taxon>Alteromonadales</taxon>
        <taxon>Pseudoalteromonadaceae</taxon>
        <taxon>Pseudoalteromonas</taxon>
    </lineage>
</organism>
<reference evidence="2 3" key="1">
    <citation type="submission" date="2018-09" db="EMBL/GenBank/DDBJ databases">
        <title>Identification of marine bacteria producing industrial enzymes.</title>
        <authorList>
            <person name="Cheng T.H."/>
            <person name="Saidin J."/>
            <person name="Muhd D.D."/>
            <person name="Isa M.N.M."/>
            <person name="Bakar M.F.A."/>
            <person name="Ismail N."/>
        </authorList>
    </citation>
    <scope>NUCLEOTIDE SEQUENCE [LARGE SCALE GENOMIC DNA]</scope>
    <source>
        <strain evidence="2 3">MNAD 1.6</strain>
    </source>
</reference>
<protein>
    <submittedName>
        <fullName evidence="2">EthD family reductase</fullName>
    </submittedName>
</protein>
<dbReference type="Pfam" id="PF07110">
    <property type="entry name" value="EthD"/>
    <property type="match status" value="1"/>
</dbReference>
<dbReference type="Proteomes" id="UP000265938">
    <property type="component" value="Unassembled WGS sequence"/>
</dbReference>
<feature type="domain" description="EthD" evidence="1">
    <location>
        <begin position="12"/>
        <end position="108"/>
    </location>
</feature>
<accession>A0A3A3ES22</accession>
<dbReference type="GO" id="GO:0016491">
    <property type="term" value="F:oxidoreductase activity"/>
    <property type="evidence" value="ECO:0007669"/>
    <property type="project" value="InterPro"/>
</dbReference>
<dbReference type="AlphaFoldDB" id="A0A3A3ES22"/>
<name>A0A3A3ES22_9GAMM</name>
<dbReference type="Gene3D" id="3.30.70.100">
    <property type="match status" value="1"/>
</dbReference>
<evidence type="ECO:0000259" key="1">
    <source>
        <dbReference type="Pfam" id="PF07110"/>
    </source>
</evidence>
<sequence>MIKFVMCLTRRADLTREEFKDYWQYKHGPFFMANNGIMNTKRYVQSHTLNTPLNEGLKESRGMLQEYDGIAEAWFESEESLLEALSSPEGIKLGAELIEDENNFIDHSKSTAFIVEECEFKV</sequence>
<dbReference type="InterPro" id="IPR009799">
    <property type="entry name" value="EthD_dom"/>
</dbReference>